<evidence type="ECO:0000313" key="1">
    <source>
        <dbReference type="EMBL" id="DAF53215.1"/>
    </source>
</evidence>
<dbReference type="InterPro" id="IPR024411">
    <property type="entry name" value="Tail_terminator_phage"/>
</dbReference>
<dbReference type="EMBL" id="BK032649">
    <property type="protein sequence ID" value="DAF53215.1"/>
    <property type="molecule type" value="Genomic_DNA"/>
</dbReference>
<accession>A0A8S5SR91</accession>
<dbReference type="Pfam" id="PF12691">
    <property type="entry name" value="Phage_tail_terminator_6"/>
    <property type="match status" value="1"/>
</dbReference>
<name>A0A8S5SR91_9CAUD</name>
<protein>
    <submittedName>
        <fullName evidence="1">Uncharacterized protein</fullName>
    </submittedName>
</protein>
<reference evidence="1" key="1">
    <citation type="journal article" date="2021" name="Proc. Natl. Acad. Sci. U.S.A.">
        <title>A Catalog of Tens of Thousands of Viruses from Human Metagenomes Reveals Hidden Associations with Chronic Diseases.</title>
        <authorList>
            <person name="Tisza M.J."/>
            <person name="Buck C.B."/>
        </authorList>
    </citation>
    <scope>NUCLEOTIDE SEQUENCE</scope>
    <source>
        <strain evidence="1">Ctrap8</strain>
    </source>
</reference>
<proteinExistence type="predicted"/>
<organism evidence="1">
    <name type="scientific">Siphoviridae sp. ctrap8</name>
    <dbReference type="NCBI Taxonomy" id="2827955"/>
    <lineage>
        <taxon>Viruses</taxon>
        <taxon>Duplodnaviria</taxon>
        <taxon>Heunggongvirae</taxon>
        <taxon>Uroviricota</taxon>
        <taxon>Caudoviricetes</taxon>
    </lineage>
</organism>
<sequence>MLGIGDVRDYIAGLGIADNTNVYCGKLDDKKNKSIGVYNNNKQRPVQMAVGGLNNSSYRVKSVSILVHWNTSVRDTEKTAEQLYNMLRDMNHITINDTKVLFTKMLVDEPVDVGTDDKGIFESVIELDIYYER</sequence>